<dbReference type="Pfam" id="PF09298">
    <property type="entry name" value="FAA_hydrolase_N"/>
    <property type="match status" value="1"/>
</dbReference>
<feature type="binding site" evidence="12">
    <location>
        <position position="352"/>
    </location>
    <ligand>
        <name>substrate</name>
    </ligand>
</feature>
<evidence type="ECO:0000256" key="8">
    <source>
        <dbReference type="ARBA" id="ARBA00022842"/>
    </source>
</evidence>
<evidence type="ECO:0000256" key="7">
    <source>
        <dbReference type="ARBA" id="ARBA00022837"/>
    </source>
</evidence>
<feature type="binding site" evidence="13">
    <location>
        <position position="236"/>
    </location>
    <ligand>
        <name>Mg(2+)</name>
        <dbReference type="ChEBI" id="CHEBI:18420"/>
    </ligand>
</feature>
<feature type="binding site" evidence="13">
    <location>
        <position position="236"/>
    </location>
    <ligand>
        <name>Ca(2+)</name>
        <dbReference type="ChEBI" id="CHEBI:29108"/>
    </ligand>
</feature>
<feature type="binding site" evidence="12">
    <location>
        <position position="145"/>
    </location>
    <ligand>
        <name>substrate</name>
    </ligand>
</feature>
<comment type="pathway">
    <text evidence="3">Amino-acid degradation; L-phenylalanine degradation; acetoacetate and fumarate from L-phenylalanine: step 6/6.</text>
</comment>
<dbReference type="PANTHER" id="PTHR43069">
    <property type="entry name" value="FUMARYLACETOACETASE"/>
    <property type="match status" value="1"/>
</dbReference>
<organism evidence="16 17">
    <name type="scientific">Stappia indica</name>
    <dbReference type="NCBI Taxonomy" id="538381"/>
    <lineage>
        <taxon>Bacteria</taxon>
        <taxon>Pseudomonadati</taxon>
        <taxon>Pseudomonadota</taxon>
        <taxon>Alphaproteobacteria</taxon>
        <taxon>Hyphomicrobiales</taxon>
        <taxon>Stappiaceae</taxon>
        <taxon>Stappia</taxon>
    </lineage>
</organism>
<dbReference type="InterPro" id="IPR005959">
    <property type="entry name" value="Fumarylacetoacetase"/>
</dbReference>
<comment type="cofactor">
    <cofactor evidence="2 13">
        <name>Mg(2+)</name>
        <dbReference type="ChEBI" id="CHEBI:18420"/>
    </cofactor>
</comment>
<evidence type="ECO:0000256" key="2">
    <source>
        <dbReference type="ARBA" id="ARBA00001946"/>
    </source>
</evidence>
<gene>
    <name evidence="16" type="primary">fahA</name>
    <name evidence="16" type="ORF">GH266_17325</name>
</gene>
<sequence>MQSSWVPGANSPSGDFPLANLPYGVFSRGGDAPRCGVAIGDHVVDLAALAASGLLGEAAGGWGLDEPGINSFMAAGPEAWAVLRARLTDLLAEDGSAELRDNAALRASALVPMGEVRMHLPFRVTGYTDFYAGRQHAFNSGSILRGPQNALTPNWPHMPIGYNGRVSTVVVSGTPVRRPLGQVRNEGAEMPELTACRRLDIEVEFGAVVALPTQMGETLSVAEAWEHLFGFVLLNDWSARDIQRWEGQPLGPFQSKAFATSISPWVVTRAALEPFRCGPPERDTPLLPYLQEPEDYFFDLTLEAHLTPEGGAPSRIVRTNTKHLYYCAPQLLTHHALCGCRMQTGDLLGSGTISGPEREAFGCLMEQTWGGRDSVELSAGGSRVFLEDGDSVTLTGWGEVNGQRIGFGRCEGTILPAPQKVGRTGQ</sequence>
<evidence type="ECO:0000313" key="17">
    <source>
        <dbReference type="Proteomes" id="UP000435648"/>
    </source>
</evidence>
<keyword evidence="10" id="KW-0585">Phenylalanine catabolism</keyword>
<keyword evidence="5 13" id="KW-0479">Metal-binding</keyword>
<keyword evidence="9" id="KW-0828">Tyrosine catabolism</keyword>
<evidence type="ECO:0000313" key="16">
    <source>
        <dbReference type="EMBL" id="QGZ36092.1"/>
    </source>
</evidence>
<feature type="binding site" evidence="13">
    <location>
        <position position="256"/>
    </location>
    <ligand>
        <name>Mg(2+)</name>
        <dbReference type="ChEBI" id="CHEBI:18420"/>
    </ligand>
</feature>
<evidence type="ECO:0000256" key="10">
    <source>
        <dbReference type="ARBA" id="ARBA00023232"/>
    </source>
</evidence>
<dbReference type="Gene3D" id="3.90.850.10">
    <property type="entry name" value="Fumarylacetoacetase-like, C-terminal domain"/>
    <property type="match status" value="1"/>
</dbReference>
<dbReference type="RefSeq" id="WP_158194940.1">
    <property type="nucleotide sequence ID" value="NZ_CP046908.1"/>
</dbReference>
<dbReference type="KEGG" id="siw:GH266_17325"/>
<dbReference type="InterPro" id="IPR036462">
    <property type="entry name" value="Fumarylacetoacetase_N_sf"/>
</dbReference>
<protein>
    <recommendedName>
        <fullName evidence="4">fumarylacetoacetase</fullName>
        <ecNumber evidence="4">3.7.1.2</ecNumber>
    </recommendedName>
</protein>
<dbReference type="SUPFAM" id="SSF63433">
    <property type="entry name" value="Fumarylacetoacetate hydrolase, FAH, N-terminal domain"/>
    <property type="match status" value="1"/>
</dbReference>
<evidence type="ECO:0000256" key="11">
    <source>
        <dbReference type="PIRSR" id="PIRSR605959-1"/>
    </source>
</evidence>
<evidence type="ECO:0000256" key="4">
    <source>
        <dbReference type="ARBA" id="ARBA00012094"/>
    </source>
</evidence>
<dbReference type="InterPro" id="IPR015377">
    <property type="entry name" value="Fumarylacetoacetase_N"/>
</dbReference>
<evidence type="ECO:0000259" key="15">
    <source>
        <dbReference type="Pfam" id="PF09298"/>
    </source>
</evidence>
<dbReference type="PANTHER" id="PTHR43069:SF2">
    <property type="entry name" value="FUMARYLACETOACETASE"/>
    <property type="match status" value="1"/>
</dbReference>
<evidence type="ECO:0000256" key="12">
    <source>
        <dbReference type="PIRSR" id="PIRSR605959-2"/>
    </source>
</evidence>
<dbReference type="InterPro" id="IPR036663">
    <property type="entry name" value="Fumarylacetoacetase_C_sf"/>
</dbReference>
<comment type="cofactor">
    <cofactor evidence="1 13">
        <name>Ca(2+)</name>
        <dbReference type="ChEBI" id="CHEBI:29108"/>
    </cofactor>
</comment>
<dbReference type="AlphaFoldDB" id="A0A857CCA5"/>
<dbReference type="EC" id="3.7.1.2" evidence="4"/>
<dbReference type="GO" id="GO:0006559">
    <property type="term" value="P:L-phenylalanine catabolic process"/>
    <property type="evidence" value="ECO:0007669"/>
    <property type="project" value="UniProtKB-UniPathway"/>
</dbReference>
<feature type="domain" description="Fumarylacetoacetase-like C-terminal" evidence="14">
    <location>
        <begin position="127"/>
        <end position="413"/>
    </location>
</feature>
<evidence type="ECO:0000256" key="1">
    <source>
        <dbReference type="ARBA" id="ARBA00001913"/>
    </source>
</evidence>
<dbReference type="InterPro" id="IPR011234">
    <property type="entry name" value="Fumarylacetoacetase-like_C"/>
</dbReference>
<name>A0A857CCA5_9HYPH</name>
<dbReference type="GO" id="GO:0004334">
    <property type="term" value="F:fumarylacetoacetase activity"/>
    <property type="evidence" value="ECO:0007669"/>
    <property type="project" value="UniProtKB-EC"/>
</dbReference>
<dbReference type="Gene3D" id="2.30.30.230">
    <property type="entry name" value="Fumarylacetoacetase, N-terminal domain"/>
    <property type="match status" value="1"/>
</dbReference>
<dbReference type="UniPathway" id="UPA00139">
    <property type="reaction ID" value="UER00341"/>
</dbReference>
<feature type="domain" description="Fumarylacetoacetase N-terminal" evidence="15">
    <location>
        <begin position="19"/>
        <end position="121"/>
    </location>
</feature>
<proteinExistence type="predicted"/>
<keyword evidence="7 13" id="KW-0106">Calcium</keyword>
<dbReference type="SUPFAM" id="SSF56529">
    <property type="entry name" value="FAH"/>
    <property type="match status" value="1"/>
</dbReference>
<dbReference type="Proteomes" id="UP000435648">
    <property type="component" value="Chromosome"/>
</dbReference>
<feature type="binding site" evidence="13">
    <location>
        <position position="202"/>
    </location>
    <ligand>
        <name>Ca(2+)</name>
        <dbReference type="ChEBI" id="CHEBI:29108"/>
    </ligand>
</feature>
<dbReference type="EMBL" id="CP046908">
    <property type="protein sequence ID" value="QGZ36092.1"/>
    <property type="molecule type" value="Genomic_DNA"/>
</dbReference>
<dbReference type="GO" id="GO:0006572">
    <property type="term" value="P:L-tyrosine catabolic process"/>
    <property type="evidence" value="ECO:0007669"/>
    <property type="project" value="UniProtKB-KW"/>
</dbReference>
<dbReference type="GO" id="GO:0046872">
    <property type="term" value="F:metal ion binding"/>
    <property type="evidence" value="ECO:0007669"/>
    <property type="project" value="UniProtKB-KW"/>
</dbReference>
<feature type="binding site" evidence="13">
    <location>
        <position position="129"/>
    </location>
    <ligand>
        <name>Ca(2+)</name>
        <dbReference type="ChEBI" id="CHEBI:29108"/>
    </ligand>
</feature>
<accession>A0A857CCA5</accession>
<evidence type="ECO:0000256" key="9">
    <source>
        <dbReference type="ARBA" id="ARBA00022878"/>
    </source>
</evidence>
<evidence type="ECO:0000256" key="5">
    <source>
        <dbReference type="ARBA" id="ARBA00022723"/>
    </source>
</evidence>
<evidence type="ECO:0000256" key="6">
    <source>
        <dbReference type="ARBA" id="ARBA00022801"/>
    </source>
</evidence>
<dbReference type="NCBIfam" id="TIGR01266">
    <property type="entry name" value="fum_ac_acetase"/>
    <property type="match status" value="1"/>
</dbReference>
<feature type="binding site" evidence="12">
    <location>
        <position position="243"/>
    </location>
    <ligand>
        <name>substrate</name>
    </ligand>
</feature>
<keyword evidence="8 13" id="KW-0460">Magnesium</keyword>
<feature type="binding site" evidence="13">
    <location>
        <position position="260"/>
    </location>
    <ligand>
        <name>Mg(2+)</name>
        <dbReference type="ChEBI" id="CHEBI:18420"/>
    </ligand>
</feature>
<feature type="binding site" evidence="12">
    <location>
        <position position="131"/>
    </location>
    <ligand>
        <name>substrate</name>
    </ligand>
</feature>
<reference evidence="16 17" key="1">
    <citation type="submission" date="2019-12" db="EMBL/GenBank/DDBJ databases">
        <title>The genome of Stappia indica PHM037.</title>
        <authorList>
            <person name="Kacar D."/>
            <person name="Galan B."/>
            <person name="Canedo L."/>
            <person name="Rodriguez P."/>
            <person name="de la Calle F."/>
            <person name="Garcia J.L."/>
        </authorList>
    </citation>
    <scope>NUCLEOTIDE SEQUENCE [LARGE SCALE GENOMIC DNA]</scope>
    <source>
        <strain evidence="16 17">PHM037</strain>
    </source>
</reference>
<evidence type="ECO:0000259" key="14">
    <source>
        <dbReference type="Pfam" id="PF01557"/>
    </source>
</evidence>
<feature type="active site" description="Proton acceptor" evidence="11">
    <location>
        <position position="136"/>
    </location>
</feature>
<evidence type="ECO:0000256" key="13">
    <source>
        <dbReference type="PIRSR" id="PIRSR605959-3"/>
    </source>
</evidence>
<keyword evidence="6 16" id="KW-0378">Hydrolase</keyword>
<evidence type="ECO:0000256" key="3">
    <source>
        <dbReference type="ARBA" id="ARBA00004782"/>
    </source>
</evidence>
<dbReference type="Pfam" id="PF01557">
    <property type="entry name" value="FAA_hydrolase"/>
    <property type="match status" value="1"/>
</dbReference>
<feature type="binding site" evidence="13">
    <location>
        <position position="204"/>
    </location>
    <ligand>
        <name>Ca(2+)</name>
        <dbReference type="ChEBI" id="CHEBI:29108"/>
    </ligand>
</feature>
<dbReference type="OrthoDB" id="3766879at2"/>
<dbReference type="GO" id="GO:1902000">
    <property type="term" value="P:homogentisate catabolic process"/>
    <property type="evidence" value="ECO:0007669"/>
    <property type="project" value="TreeGrafter"/>
</dbReference>